<dbReference type="PROSITE" id="PS50206">
    <property type="entry name" value="RHODANESE_3"/>
    <property type="match status" value="1"/>
</dbReference>
<dbReference type="PANTHER" id="PTHR43031:SF17">
    <property type="entry name" value="SULFURTRANSFERASE YTWF-RELATED"/>
    <property type="match status" value="1"/>
</dbReference>
<dbReference type="InterPro" id="IPR050229">
    <property type="entry name" value="GlpE_sulfurtransferase"/>
</dbReference>
<dbReference type="SMART" id="SM00450">
    <property type="entry name" value="RHOD"/>
    <property type="match status" value="1"/>
</dbReference>
<proteinExistence type="predicted"/>
<evidence type="ECO:0000313" key="3">
    <source>
        <dbReference type="Proteomes" id="UP000295511"/>
    </source>
</evidence>
<feature type="domain" description="Rhodanese" evidence="1">
    <location>
        <begin position="12"/>
        <end position="98"/>
    </location>
</feature>
<sequence>MAEISVTETAQRRDTARILDVREDFEVAEGIIPGALHIPMHQLQERLSELDPAVPVIAVCRSGNRSARVADALNGAGFSADTMTGGMIAWTRAGLPTT</sequence>
<name>A0A4R5KZ19_9MICC</name>
<dbReference type="PANTHER" id="PTHR43031">
    <property type="entry name" value="FAD-DEPENDENT OXIDOREDUCTASE"/>
    <property type="match status" value="1"/>
</dbReference>
<dbReference type="OrthoDB" id="9800872at2"/>
<dbReference type="CDD" id="cd00158">
    <property type="entry name" value="RHOD"/>
    <property type="match status" value="1"/>
</dbReference>
<protein>
    <submittedName>
        <fullName evidence="2">Rhodanese-like domain-containing protein</fullName>
    </submittedName>
</protein>
<dbReference type="Gene3D" id="3.40.250.10">
    <property type="entry name" value="Rhodanese-like domain"/>
    <property type="match status" value="1"/>
</dbReference>
<dbReference type="InterPro" id="IPR036873">
    <property type="entry name" value="Rhodanese-like_dom_sf"/>
</dbReference>
<dbReference type="Pfam" id="PF00581">
    <property type="entry name" value="Rhodanese"/>
    <property type="match status" value="1"/>
</dbReference>
<comment type="caution">
    <text evidence="2">The sequence shown here is derived from an EMBL/GenBank/DDBJ whole genome shotgun (WGS) entry which is preliminary data.</text>
</comment>
<dbReference type="SUPFAM" id="SSF52821">
    <property type="entry name" value="Rhodanese/Cell cycle control phosphatase"/>
    <property type="match status" value="1"/>
</dbReference>
<dbReference type="Proteomes" id="UP000295511">
    <property type="component" value="Unassembled WGS sequence"/>
</dbReference>
<gene>
    <name evidence="2" type="ORF">E1809_02290</name>
</gene>
<accession>A0A4R5KZ19</accession>
<dbReference type="EMBL" id="SMRU01000002">
    <property type="protein sequence ID" value="TDG01354.1"/>
    <property type="molecule type" value="Genomic_DNA"/>
</dbReference>
<reference evidence="2 3" key="1">
    <citation type="submission" date="2019-03" db="EMBL/GenBank/DDBJ databases">
        <title>Whole genome sequence of Arthrobacter sp JH1-1.</title>
        <authorList>
            <person name="Trinh H.N."/>
        </authorList>
    </citation>
    <scope>NUCLEOTIDE SEQUENCE [LARGE SCALE GENOMIC DNA]</scope>
    <source>
        <strain evidence="2 3">JH1-1</strain>
    </source>
</reference>
<organism evidence="2 3">
    <name type="scientific">Arthrobacter terricola</name>
    <dbReference type="NCBI Taxonomy" id="2547396"/>
    <lineage>
        <taxon>Bacteria</taxon>
        <taxon>Bacillati</taxon>
        <taxon>Actinomycetota</taxon>
        <taxon>Actinomycetes</taxon>
        <taxon>Micrococcales</taxon>
        <taxon>Micrococcaceae</taxon>
        <taxon>Arthrobacter</taxon>
    </lineage>
</organism>
<keyword evidence="3" id="KW-1185">Reference proteome</keyword>
<dbReference type="InterPro" id="IPR001763">
    <property type="entry name" value="Rhodanese-like_dom"/>
</dbReference>
<dbReference type="AlphaFoldDB" id="A0A4R5KZ19"/>
<evidence type="ECO:0000313" key="2">
    <source>
        <dbReference type="EMBL" id="TDG01354.1"/>
    </source>
</evidence>
<dbReference type="RefSeq" id="WP_133202614.1">
    <property type="nucleotide sequence ID" value="NZ_SMRU01000002.1"/>
</dbReference>
<evidence type="ECO:0000259" key="1">
    <source>
        <dbReference type="PROSITE" id="PS50206"/>
    </source>
</evidence>